<organism evidence="1 2">
    <name type="scientific">Tetradesmus obliquus</name>
    <name type="common">Green alga</name>
    <name type="synonym">Acutodesmus obliquus</name>
    <dbReference type="NCBI Taxonomy" id="3088"/>
    <lineage>
        <taxon>Eukaryota</taxon>
        <taxon>Viridiplantae</taxon>
        <taxon>Chlorophyta</taxon>
        <taxon>core chlorophytes</taxon>
        <taxon>Chlorophyceae</taxon>
        <taxon>CS clade</taxon>
        <taxon>Sphaeropleales</taxon>
        <taxon>Scenedesmaceae</taxon>
        <taxon>Tetradesmus</taxon>
    </lineage>
</organism>
<evidence type="ECO:0000313" key="1">
    <source>
        <dbReference type="EMBL" id="WIA23747.1"/>
    </source>
</evidence>
<dbReference type="EMBL" id="CP126223">
    <property type="protein sequence ID" value="WIA23747.1"/>
    <property type="molecule type" value="Genomic_DNA"/>
</dbReference>
<name>A0ABY8UTT7_TETOB</name>
<protein>
    <submittedName>
        <fullName evidence="1">Uncharacterized protein</fullName>
    </submittedName>
</protein>
<evidence type="ECO:0000313" key="2">
    <source>
        <dbReference type="Proteomes" id="UP001244341"/>
    </source>
</evidence>
<accession>A0ABY8UTT7</accession>
<gene>
    <name evidence="1" type="ORF">OEZ85_000426</name>
</gene>
<dbReference type="Proteomes" id="UP001244341">
    <property type="component" value="Chromosome 16b"/>
</dbReference>
<reference evidence="1 2" key="1">
    <citation type="submission" date="2023-05" db="EMBL/GenBank/DDBJ databases">
        <title>A 100% complete, gapless, phased diploid assembly of the Scenedesmus obliquus UTEX 3031 genome.</title>
        <authorList>
            <person name="Biondi T.C."/>
            <person name="Hanschen E.R."/>
            <person name="Kwon T."/>
            <person name="Eng W."/>
            <person name="Kruse C.P.S."/>
            <person name="Koehler S.I."/>
            <person name="Kunde Y."/>
            <person name="Gleasner C.D."/>
            <person name="You Mak K.T."/>
            <person name="Polle J."/>
            <person name="Hovde B.T."/>
            <person name="Starkenburg S.R."/>
        </authorList>
    </citation>
    <scope>NUCLEOTIDE SEQUENCE [LARGE SCALE GENOMIC DNA]</scope>
    <source>
        <strain evidence="1 2">DOE0152z</strain>
    </source>
</reference>
<sequence length="233" mass="24642">MPGTSSPAPQNSFSPGLLRQPACSHPCSGSSSTHPPPPQISRSCRAACCGYDTLQLLRKATCRHCPAHARCLKLCCLAGVECDCCCLHVPGVLPQGHLLGLASTSQQQQCAALQPCAADSTCKALAALTCSRFLAHQLPRLYHLATAADWRHGLGQLLHHPLPSRPKDAGHARCFNLPVHEFVAAAVGASWQAGRGCSTLQATCSLQHPDWRGPSTQAAASCISCGDNRVWLI</sequence>
<keyword evidence="2" id="KW-1185">Reference proteome</keyword>
<proteinExistence type="predicted"/>